<keyword evidence="1" id="KW-1133">Transmembrane helix</keyword>
<protein>
    <submittedName>
        <fullName evidence="2">Uncharacterized protein</fullName>
    </submittedName>
</protein>
<proteinExistence type="predicted"/>
<evidence type="ECO:0000313" key="2">
    <source>
        <dbReference type="EMBL" id="XDN89093.1"/>
    </source>
</evidence>
<evidence type="ECO:0000256" key="1">
    <source>
        <dbReference type="SAM" id="Phobius"/>
    </source>
</evidence>
<dbReference type="AlphaFoldDB" id="A0AB39JBG8"/>
<reference evidence="2" key="1">
    <citation type="submission" date="2024-06" db="EMBL/GenBank/DDBJ databases">
        <authorList>
            <person name="Atkinson C."/>
            <person name="McLean J."/>
            <person name="Gallagher L."/>
            <person name="Bor B."/>
            <person name="Mougous J."/>
        </authorList>
    </citation>
    <scope>NUCLEOTIDE SEQUENCE</scope>
    <source>
        <strain evidence="2">TM7-074</strain>
    </source>
</reference>
<keyword evidence="1" id="KW-0812">Transmembrane</keyword>
<organism evidence="2">
    <name type="scientific">Candidatus Nanosynbacter sp. TM7-074</name>
    <dbReference type="NCBI Taxonomy" id="3158573"/>
    <lineage>
        <taxon>Bacteria</taxon>
        <taxon>Candidatus Saccharimonadota</taxon>
        <taxon>Candidatus Saccharimonadia</taxon>
        <taxon>Candidatus Nanosynbacterales</taxon>
        <taxon>Candidatus Nanosynbacteraceae</taxon>
        <taxon>Candidatus Nanosynbacter</taxon>
    </lineage>
</organism>
<keyword evidence="1" id="KW-0472">Membrane</keyword>
<sequence length="215" mass="24653">MNRRNIIIIISSIIVVLLLLSFFFIRPTYTISIFFDKPDLSAKIYRNNAKNNTEIISLAGDTKIKLSDGKYIIKTSSKSGHINENYTEFTVEGSDKDVSIKTSYSKKFMSNKIAEYKNEISAVLFTKYPELKSSFILKKEIILGKNIDWYAATYQREDIDRNSGDAYTVILKKENNKWTIKTRPQIINTTYNTKNIPEEILSEAASRLSPFSTNS</sequence>
<gene>
    <name evidence="2" type="ORF">TM074_00015</name>
</gene>
<dbReference type="EMBL" id="CP158487">
    <property type="protein sequence ID" value="XDN89093.1"/>
    <property type="molecule type" value="Genomic_DNA"/>
</dbReference>
<feature type="transmembrane region" description="Helical" evidence="1">
    <location>
        <begin position="6"/>
        <end position="25"/>
    </location>
</feature>
<accession>A0AB39JBG8</accession>
<name>A0AB39JBG8_9BACT</name>
<dbReference type="RefSeq" id="WP_369000377.1">
    <property type="nucleotide sequence ID" value="NZ_CP158487.1"/>
</dbReference>